<dbReference type="PRINTS" id="PR00368">
    <property type="entry name" value="FADPNR"/>
</dbReference>
<keyword evidence="7 14" id="KW-0274">FAD</keyword>
<keyword evidence="11 16" id="KW-0676">Redox-active center</keyword>
<dbReference type="FunFam" id="3.30.390.30:FF:000001">
    <property type="entry name" value="Dihydrolipoyl dehydrogenase"/>
    <property type="match status" value="1"/>
</dbReference>
<dbReference type="Pfam" id="PF07992">
    <property type="entry name" value="Pyr_redox_2"/>
    <property type="match status" value="1"/>
</dbReference>
<comment type="miscellaneous">
    <text evidence="16">The active site is a redox-active disulfide bond.</text>
</comment>
<evidence type="ECO:0000256" key="3">
    <source>
        <dbReference type="ARBA" id="ARBA00012608"/>
    </source>
</evidence>
<feature type="binding site" evidence="14">
    <location>
        <begin position="247"/>
        <end position="249"/>
    </location>
    <ligand>
        <name>FAD</name>
        <dbReference type="ChEBI" id="CHEBI:57692"/>
    </ligand>
</feature>
<gene>
    <name evidence="18" type="primary">lpdA</name>
    <name evidence="18" type="ORF">NSA47_06135</name>
</gene>
<dbReference type="InterPro" id="IPR016156">
    <property type="entry name" value="FAD/NAD-linked_Rdtase_dimer_sf"/>
</dbReference>
<keyword evidence="19" id="KW-1185">Reference proteome</keyword>
<evidence type="ECO:0000256" key="16">
    <source>
        <dbReference type="RuleBase" id="RU003692"/>
    </source>
</evidence>
<evidence type="ECO:0000313" key="19">
    <source>
        <dbReference type="Proteomes" id="UP001205748"/>
    </source>
</evidence>
<dbReference type="EC" id="1.8.1.4" evidence="3 16"/>
<dbReference type="PROSITE" id="PS00076">
    <property type="entry name" value="PYRIDINE_REDOX_1"/>
    <property type="match status" value="1"/>
</dbReference>
<evidence type="ECO:0000256" key="15">
    <source>
        <dbReference type="PIRSR" id="PIRSR000350-4"/>
    </source>
</evidence>
<dbReference type="InterPro" id="IPR006258">
    <property type="entry name" value="Lipoamide_DH"/>
</dbReference>
<comment type="subcellular location">
    <subcellularLocation>
        <location evidence="1">Cytoplasm</location>
    </subcellularLocation>
</comment>
<keyword evidence="9 14" id="KW-0520">NAD</keyword>
<evidence type="ECO:0000313" key="18">
    <source>
        <dbReference type="EMBL" id="MCR1898570.1"/>
    </source>
</evidence>
<feature type="binding site" evidence="14">
    <location>
        <position position="219"/>
    </location>
    <ligand>
        <name>FAD</name>
        <dbReference type="ChEBI" id="CHEBI:57692"/>
    </ligand>
</feature>
<dbReference type="CDD" id="cd06849">
    <property type="entry name" value="lipoyl_domain"/>
    <property type="match status" value="1"/>
</dbReference>
<evidence type="ECO:0000256" key="4">
    <source>
        <dbReference type="ARBA" id="ARBA00016961"/>
    </source>
</evidence>
<evidence type="ECO:0000259" key="17">
    <source>
        <dbReference type="PROSITE" id="PS50968"/>
    </source>
</evidence>
<sequence length="569" mass="61612">MEYKIDMPQISAKIKEGTVRKLYKKKGDTLNLGDEIVDITAGKLNHTIISEYQGKVIDVLVEEGQKLPIGQVIILVEGEKIQEEVTTSNKEEKLGHAKDSSKIKRENLETDIAILGGGPGGYVAAIMASQRGAKVVLVEKEKLGGTCLNQGCIPTKALVRASEVYKTVKNAKEFGINVGSTSLNYKKVKERKDQVVKQLVSGIEHLMEHNKITVVKAEGKFKDKHTVEYKGSHAEGMIKADHIIIATGSKPGLIPIPGADSKNVMNSNDFLNMESLPSSMTIIGGGVIGMEVAFILNNMGVKVNVVEMMDRILPMCDGDISQELQSIAKAEGIHLYTSSKVTKILELDNGDSVVVLEQEGKEKAIYSHKVFISIGRSLNVDNIGLEEVGIEYSPKGIAVNEHLQTNIPNIYAIGDVNGKILLAHVASHQGIVAVENILGREVSTEDIIPAGIFTDPEIAYVGLTEEEVKAKNIKYKVSKFPFGANGKALSYGATEGFVKLMCEEKTQKLLGAHIIGVHATDLIPQLTLAIRKGLTAEDIAQTVHAHPTTAETIMEAAHDLMGLPLHHMG</sequence>
<evidence type="ECO:0000256" key="7">
    <source>
        <dbReference type="ARBA" id="ARBA00022827"/>
    </source>
</evidence>
<feature type="binding site" evidence="14">
    <location>
        <position position="375"/>
    </location>
    <ligand>
        <name>NAD(+)</name>
        <dbReference type="ChEBI" id="CHEBI:57540"/>
    </ligand>
</feature>
<dbReference type="PRINTS" id="PR00411">
    <property type="entry name" value="PNDRDTASEI"/>
</dbReference>
<dbReference type="Gene3D" id="3.30.390.30">
    <property type="match status" value="1"/>
</dbReference>
<dbReference type="RefSeq" id="WP_257530075.1">
    <property type="nucleotide sequence ID" value="NZ_JANKAS010000004.1"/>
</dbReference>
<dbReference type="SUPFAM" id="SSF51905">
    <property type="entry name" value="FAD/NAD(P)-binding domain"/>
    <property type="match status" value="1"/>
</dbReference>
<feature type="binding site" evidence="14">
    <location>
        <position position="156"/>
    </location>
    <ligand>
        <name>FAD</name>
        <dbReference type="ChEBI" id="CHEBI:57692"/>
    </ligand>
</feature>
<dbReference type="PANTHER" id="PTHR22912">
    <property type="entry name" value="DISULFIDE OXIDOREDUCTASE"/>
    <property type="match status" value="1"/>
</dbReference>
<dbReference type="InterPro" id="IPR036188">
    <property type="entry name" value="FAD/NAD-bd_sf"/>
</dbReference>
<dbReference type="GO" id="GO:0004148">
    <property type="term" value="F:dihydrolipoyl dehydrogenase (NADH) activity"/>
    <property type="evidence" value="ECO:0007669"/>
    <property type="project" value="UniProtKB-EC"/>
</dbReference>
<dbReference type="Pfam" id="PF00364">
    <property type="entry name" value="Biotin_lipoyl"/>
    <property type="match status" value="1"/>
</dbReference>
<dbReference type="InterPro" id="IPR050151">
    <property type="entry name" value="Class-I_Pyr_Nuc-Dis_Oxidored"/>
</dbReference>
<dbReference type="Gene3D" id="2.40.50.100">
    <property type="match status" value="1"/>
</dbReference>
<comment type="cofactor">
    <cofactor evidence="14 16">
        <name>FAD</name>
        <dbReference type="ChEBI" id="CHEBI:57692"/>
    </cofactor>
    <text evidence="14 16">Binds 1 FAD per subunit.</text>
</comment>
<dbReference type="PIRSF" id="PIRSF000350">
    <property type="entry name" value="Mercury_reductase_MerA"/>
    <property type="match status" value="1"/>
</dbReference>
<dbReference type="PROSITE" id="PS50968">
    <property type="entry name" value="BIOTINYL_LIPOYL"/>
    <property type="match status" value="1"/>
</dbReference>
<evidence type="ECO:0000256" key="5">
    <source>
        <dbReference type="ARBA" id="ARBA00022490"/>
    </source>
</evidence>
<dbReference type="GO" id="GO:0050660">
    <property type="term" value="F:flavin adenine dinucleotide binding"/>
    <property type="evidence" value="ECO:0007669"/>
    <property type="project" value="InterPro"/>
</dbReference>
<dbReference type="Gene3D" id="3.50.50.60">
    <property type="entry name" value="FAD/NAD(P)-binding domain"/>
    <property type="match status" value="2"/>
</dbReference>
<dbReference type="InterPro" id="IPR023753">
    <property type="entry name" value="FAD/NAD-binding_dom"/>
</dbReference>
<evidence type="ECO:0000256" key="14">
    <source>
        <dbReference type="PIRSR" id="PIRSR000350-3"/>
    </source>
</evidence>
<evidence type="ECO:0000256" key="2">
    <source>
        <dbReference type="ARBA" id="ARBA00007532"/>
    </source>
</evidence>
<dbReference type="SUPFAM" id="SSF55424">
    <property type="entry name" value="FAD/NAD-linked reductases, dimerisation (C-terminal) domain"/>
    <property type="match status" value="1"/>
</dbReference>
<evidence type="ECO:0000256" key="8">
    <source>
        <dbReference type="ARBA" id="ARBA00023002"/>
    </source>
</evidence>
<dbReference type="InterPro" id="IPR000089">
    <property type="entry name" value="Biotin_lipoyl"/>
</dbReference>
<dbReference type="InterPro" id="IPR011053">
    <property type="entry name" value="Single_hybrid_motif"/>
</dbReference>
<organism evidence="18 19">
    <name type="scientific">Irregularibacter muris</name>
    <dbReference type="NCBI Taxonomy" id="1796619"/>
    <lineage>
        <taxon>Bacteria</taxon>
        <taxon>Bacillati</taxon>
        <taxon>Bacillota</taxon>
        <taxon>Clostridia</taxon>
        <taxon>Eubacteriales</taxon>
        <taxon>Eubacteriaceae</taxon>
        <taxon>Irregularibacter</taxon>
    </lineage>
</organism>
<keyword evidence="6 16" id="KW-0285">Flavoprotein</keyword>
<proteinExistence type="inferred from homology"/>
<feature type="disulfide bond" description="Redox-active" evidence="15">
    <location>
        <begin position="147"/>
        <end position="152"/>
    </location>
</feature>
<evidence type="ECO:0000256" key="10">
    <source>
        <dbReference type="ARBA" id="ARBA00023157"/>
    </source>
</evidence>
<dbReference type="InterPro" id="IPR004099">
    <property type="entry name" value="Pyr_nucl-diS_OxRdtase_dimer"/>
</dbReference>
<evidence type="ECO:0000256" key="13">
    <source>
        <dbReference type="PIRSR" id="PIRSR000350-2"/>
    </source>
</evidence>
<dbReference type="AlphaFoldDB" id="A0AAE3HDI1"/>
<comment type="caution">
    <text evidence="18">The sequence shown here is derived from an EMBL/GenBank/DDBJ whole genome shotgun (WGS) entry which is preliminary data.</text>
</comment>
<dbReference type="GO" id="GO:0005737">
    <property type="term" value="C:cytoplasm"/>
    <property type="evidence" value="ECO:0007669"/>
    <property type="project" value="UniProtKB-SubCell"/>
</dbReference>
<keyword evidence="10" id="KW-1015">Disulfide bond</keyword>
<feature type="binding site" evidence="14">
    <location>
        <position position="307"/>
    </location>
    <ligand>
        <name>NAD(+)</name>
        <dbReference type="ChEBI" id="CHEBI:57540"/>
    </ligand>
</feature>
<dbReference type="InterPro" id="IPR012999">
    <property type="entry name" value="Pyr_OxRdtase_I_AS"/>
</dbReference>
<keyword evidence="5" id="KW-0963">Cytoplasm</keyword>
<feature type="binding site" evidence="14">
    <location>
        <position position="415"/>
    </location>
    <ligand>
        <name>FAD</name>
        <dbReference type="ChEBI" id="CHEBI:57692"/>
    </ligand>
</feature>
<keyword evidence="8 16" id="KW-0560">Oxidoreductase</keyword>
<comment type="similarity">
    <text evidence="2 16">Belongs to the class-I pyridine nucleotide-disulfide oxidoreductase family.</text>
</comment>
<evidence type="ECO:0000256" key="9">
    <source>
        <dbReference type="ARBA" id="ARBA00023027"/>
    </source>
</evidence>
<keyword evidence="14" id="KW-0547">Nucleotide-binding</keyword>
<dbReference type="Pfam" id="PF02852">
    <property type="entry name" value="Pyr_redox_dim"/>
    <property type="match status" value="1"/>
</dbReference>
<evidence type="ECO:0000256" key="6">
    <source>
        <dbReference type="ARBA" id="ARBA00022630"/>
    </source>
</evidence>
<reference evidence="18" key="1">
    <citation type="submission" date="2022-07" db="EMBL/GenBank/DDBJ databases">
        <title>Enhanced cultured diversity of the mouse gut microbiota enables custom-made synthetic communities.</title>
        <authorList>
            <person name="Afrizal A."/>
        </authorList>
    </citation>
    <scope>NUCLEOTIDE SEQUENCE</scope>
    <source>
        <strain evidence="18">DSM 28593</strain>
    </source>
</reference>
<dbReference type="InterPro" id="IPR001100">
    <property type="entry name" value="Pyr_nuc-diS_OxRdtase"/>
</dbReference>
<feature type="active site" description="Proton acceptor" evidence="13">
    <location>
        <position position="546"/>
    </location>
</feature>
<protein>
    <recommendedName>
        <fullName evidence="4 16">Dihydrolipoyl dehydrogenase</fullName>
        <ecNumber evidence="3 16">1.8.1.4</ecNumber>
    </recommendedName>
</protein>
<evidence type="ECO:0000256" key="11">
    <source>
        <dbReference type="ARBA" id="ARBA00023284"/>
    </source>
</evidence>
<evidence type="ECO:0000256" key="12">
    <source>
        <dbReference type="ARBA" id="ARBA00049187"/>
    </source>
</evidence>
<dbReference type="Proteomes" id="UP001205748">
    <property type="component" value="Unassembled WGS sequence"/>
</dbReference>
<name>A0AAE3HDI1_9FIRM</name>
<accession>A0AAE3HDI1</accession>
<dbReference type="GO" id="GO:0006103">
    <property type="term" value="P:2-oxoglutarate metabolic process"/>
    <property type="evidence" value="ECO:0007669"/>
    <property type="project" value="TreeGrafter"/>
</dbReference>
<dbReference type="EMBL" id="JANKAS010000004">
    <property type="protein sequence ID" value="MCR1898570.1"/>
    <property type="molecule type" value="Genomic_DNA"/>
</dbReference>
<dbReference type="SUPFAM" id="SSF51230">
    <property type="entry name" value="Single hybrid motif"/>
    <property type="match status" value="1"/>
</dbReference>
<feature type="binding site" evidence="14">
    <location>
        <begin position="284"/>
        <end position="291"/>
    </location>
    <ligand>
        <name>NAD(+)</name>
        <dbReference type="ChEBI" id="CHEBI:57540"/>
    </ligand>
</feature>
<dbReference type="NCBIfam" id="TIGR01350">
    <property type="entry name" value="lipoamide_DH"/>
    <property type="match status" value="1"/>
</dbReference>
<dbReference type="PANTHER" id="PTHR22912:SF217">
    <property type="entry name" value="DIHYDROLIPOYL DEHYDROGENASE"/>
    <property type="match status" value="1"/>
</dbReference>
<comment type="catalytic activity">
    <reaction evidence="12 16">
        <text>N(6)-[(R)-dihydrolipoyl]-L-lysyl-[protein] + NAD(+) = N(6)-[(R)-lipoyl]-L-lysyl-[protein] + NADH + H(+)</text>
        <dbReference type="Rhea" id="RHEA:15045"/>
        <dbReference type="Rhea" id="RHEA-COMP:10474"/>
        <dbReference type="Rhea" id="RHEA-COMP:10475"/>
        <dbReference type="ChEBI" id="CHEBI:15378"/>
        <dbReference type="ChEBI" id="CHEBI:57540"/>
        <dbReference type="ChEBI" id="CHEBI:57945"/>
        <dbReference type="ChEBI" id="CHEBI:83099"/>
        <dbReference type="ChEBI" id="CHEBI:83100"/>
        <dbReference type="EC" id="1.8.1.4"/>
    </reaction>
</comment>
<evidence type="ECO:0000256" key="1">
    <source>
        <dbReference type="ARBA" id="ARBA00004496"/>
    </source>
</evidence>
<feature type="domain" description="Lipoyl-binding" evidence="17">
    <location>
        <begin position="2"/>
        <end position="77"/>
    </location>
</feature>